<dbReference type="Gene3D" id="3.40.50.150">
    <property type="entry name" value="Vaccinia Virus protein VP39"/>
    <property type="match status" value="1"/>
</dbReference>
<dbReference type="PANTHER" id="PTHR43464">
    <property type="entry name" value="METHYLTRANSFERASE"/>
    <property type="match status" value="1"/>
</dbReference>
<sequence>MATRVPARIGWALERLALSGNETVLEIGCGRGIAASVVGAALRRGTITAIDRSKVAIDAAAATNAELAASDRATFHQASIETFAPGAARFDVIFAINVNVFWLNAGPALDSARRLLTDGGRLWLFYEPPSAGQGERIREALTAQFAENGFTSQFFGTTLGKVAQIGVTARPA</sequence>
<evidence type="ECO:0000313" key="3">
    <source>
        <dbReference type="Proteomes" id="UP001556196"/>
    </source>
</evidence>
<comment type="caution">
    <text evidence="2">The sequence shown here is derived from an EMBL/GenBank/DDBJ whole genome shotgun (WGS) entry which is preliminary data.</text>
</comment>
<dbReference type="GO" id="GO:0032259">
    <property type="term" value="P:methylation"/>
    <property type="evidence" value="ECO:0007669"/>
    <property type="project" value="UniProtKB-KW"/>
</dbReference>
<dbReference type="InterPro" id="IPR029063">
    <property type="entry name" value="SAM-dependent_MTases_sf"/>
</dbReference>
<dbReference type="SUPFAM" id="SSF53335">
    <property type="entry name" value="S-adenosyl-L-methionine-dependent methyltransferases"/>
    <property type="match status" value="1"/>
</dbReference>
<protein>
    <submittedName>
        <fullName evidence="2">Cyclopropane-fatty-acyl-phospholipid synthase family protein</fullName>
        <ecNumber evidence="2">2.1.1.-</ecNumber>
    </submittedName>
</protein>
<organism evidence="2 3">
    <name type="scientific">Mesorhizobium marinum</name>
    <dbReference type="NCBI Taxonomy" id="3228790"/>
    <lineage>
        <taxon>Bacteria</taxon>
        <taxon>Pseudomonadati</taxon>
        <taxon>Pseudomonadota</taxon>
        <taxon>Alphaproteobacteria</taxon>
        <taxon>Hyphomicrobiales</taxon>
        <taxon>Phyllobacteriaceae</taxon>
        <taxon>Mesorhizobium</taxon>
    </lineage>
</organism>
<evidence type="ECO:0000259" key="1">
    <source>
        <dbReference type="Pfam" id="PF08242"/>
    </source>
</evidence>
<dbReference type="RefSeq" id="WP_367722958.1">
    <property type="nucleotide sequence ID" value="NZ_JBFOCI010000002.1"/>
</dbReference>
<reference evidence="2 3" key="1">
    <citation type="submission" date="2024-06" db="EMBL/GenBank/DDBJ databases">
        <authorList>
            <person name="Tuo L."/>
        </authorList>
    </citation>
    <scope>NUCLEOTIDE SEQUENCE [LARGE SCALE GENOMIC DNA]</scope>
    <source>
        <strain evidence="2 3">ZMM04-5</strain>
    </source>
</reference>
<evidence type="ECO:0000313" key="2">
    <source>
        <dbReference type="EMBL" id="MEW9805880.1"/>
    </source>
</evidence>
<dbReference type="Proteomes" id="UP001556196">
    <property type="component" value="Unassembled WGS sequence"/>
</dbReference>
<proteinExistence type="predicted"/>
<keyword evidence="2" id="KW-0489">Methyltransferase</keyword>
<dbReference type="PANTHER" id="PTHR43464:SF23">
    <property type="entry name" value="JUVENILE HORMONE ACID O-METHYLTRANSFERASE"/>
    <property type="match status" value="1"/>
</dbReference>
<accession>A0ABV3QYH6</accession>
<feature type="domain" description="Methyltransferase type 12" evidence="1">
    <location>
        <begin position="25"/>
        <end position="122"/>
    </location>
</feature>
<dbReference type="GO" id="GO:0008168">
    <property type="term" value="F:methyltransferase activity"/>
    <property type="evidence" value="ECO:0007669"/>
    <property type="project" value="UniProtKB-KW"/>
</dbReference>
<keyword evidence="3" id="KW-1185">Reference proteome</keyword>
<name>A0ABV3QYH6_9HYPH</name>
<dbReference type="EC" id="2.1.1.-" evidence="2"/>
<dbReference type="InterPro" id="IPR013217">
    <property type="entry name" value="Methyltransf_12"/>
</dbReference>
<dbReference type="EMBL" id="JBFOCI010000002">
    <property type="protein sequence ID" value="MEW9805880.1"/>
    <property type="molecule type" value="Genomic_DNA"/>
</dbReference>
<keyword evidence="2" id="KW-0808">Transferase</keyword>
<dbReference type="CDD" id="cd02440">
    <property type="entry name" value="AdoMet_MTases"/>
    <property type="match status" value="1"/>
</dbReference>
<gene>
    <name evidence="2" type="ORF">ABUE31_07795</name>
</gene>
<dbReference type="Pfam" id="PF08242">
    <property type="entry name" value="Methyltransf_12"/>
    <property type="match status" value="1"/>
</dbReference>